<protein>
    <submittedName>
        <fullName evidence="6">Putative Ulp1 protease family protein</fullName>
    </submittedName>
</protein>
<organism evidence="6 7">
    <name type="scientific">Colletotrichum sublineola</name>
    <name type="common">Sorghum anthracnose fungus</name>
    <dbReference type="NCBI Taxonomy" id="1173701"/>
    <lineage>
        <taxon>Eukaryota</taxon>
        <taxon>Fungi</taxon>
        <taxon>Dikarya</taxon>
        <taxon>Ascomycota</taxon>
        <taxon>Pezizomycotina</taxon>
        <taxon>Sordariomycetes</taxon>
        <taxon>Hypocreomycetidae</taxon>
        <taxon>Glomerellales</taxon>
        <taxon>Glomerellaceae</taxon>
        <taxon>Colletotrichum</taxon>
        <taxon>Colletotrichum graminicola species complex</taxon>
    </lineage>
</organism>
<dbReference type="EMBL" id="JMSE01000834">
    <property type="protein sequence ID" value="KDN67208.1"/>
    <property type="molecule type" value="Genomic_DNA"/>
</dbReference>
<gene>
    <name evidence="6" type="ORF">CSUB01_11206</name>
</gene>
<dbReference type="GO" id="GO:0006508">
    <property type="term" value="P:proteolysis"/>
    <property type="evidence" value="ECO:0007669"/>
    <property type="project" value="UniProtKB-KW"/>
</dbReference>
<dbReference type="STRING" id="1173701.A0A066XDH6"/>
<evidence type="ECO:0000256" key="4">
    <source>
        <dbReference type="SAM" id="MobiDB-lite"/>
    </source>
</evidence>
<dbReference type="OrthoDB" id="4851359at2759"/>
<feature type="compositionally biased region" description="Basic and acidic residues" evidence="4">
    <location>
        <begin position="81"/>
        <end position="126"/>
    </location>
</feature>
<comment type="caution">
    <text evidence="6">The sequence shown here is derived from an EMBL/GenBank/DDBJ whole genome shotgun (WGS) entry which is preliminary data.</text>
</comment>
<dbReference type="Proteomes" id="UP000027238">
    <property type="component" value="Unassembled WGS sequence"/>
</dbReference>
<dbReference type="Pfam" id="PF02902">
    <property type="entry name" value="Peptidase_C48"/>
    <property type="match status" value="1"/>
</dbReference>
<dbReference type="InterPro" id="IPR003653">
    <property type="entry name" value="Peptidase_C48_C"/>
</dbReference>
<name>A0A066XDH6_COLSU</name>
<feature type="compositionally biased region" description="Polar residues" evidence="4">
    <location>
        <begin position="55"/>
        <end position="65"/>
    </location>
</feature>
<feature type="domain" description="Ubiquitin-like protease family profile" evidence="5">
    <location>
        <begin position="395"/>
        <end position="485"/>
    </location>
</feature>
<comment type="similarity">
    <text evidence="1">Belongs to the peptidase C48 family.</text>
</comment>
<evidence type="ECO:0000313" key="6">
    <source>
        <dbReference type="EMBL" id="KDN67208.1"/>
    </source>
</evidence>
<feature type="region of interest" description="Disordered" evidence="4">
    <location>
        <begin position="52"/>
        <end position="219"/>
    </location>
</feature>
<dbReference type="InterPro" id="IPR038765">
    <property type="entry name" value="Papain-like_cys_pep_sf"/>
</dbReference>
<accession>A0A066XDH6</accession>
<dbReference type="GO" id="GO:0019783">
    <property type="term" value="F:ubiquitin-like protein peptidase activity"/>
    <property type="evidence" value="ECO:0007669"/>
    <property type="project" value="UniProtKB-ARBA"/>
</dbReference>
<dbReference type="OMA" id="NSEMAIH"/>
<proteinExistence type="inferred from homology"/>
<dbReference type="GO" id="GO:0008234">
    <property type="term" value="F:cysteine-type peptidase activity"/>
    <property type="evidence" value="ECO:0007669"/>
    <property type="project" value="InterPro"/>
</dbReference>
<dbReference type="AlphaFoldDB" id="A0A066XDH6"/>
<feature type="compositionally biased region" description="Low complexity" evidence="4">
    <location>
        <begin position="205"/>
        <end position="218"/>
    </location>
</feature>
<dbReference type="eggNOG" id="ENOG502RVDD">
    <property type="taxonomic scope" value="Eukaryota"/>
</dbReference>
<evidence type="ECO:0000256" key="3">
    <source>
        <dbReference type="ARBA" id="ARBA00022801"/>
    </source>
</evidence>
<feature type="region of interest" description="Disordered" evidence="4">
    <location>
        <begin position="1"/>
        <end position="20"/>
    </location>
</feature>
<keyword evidence="2 6" id="KW-0645">Protease</keyword>
<dbReference type="SUPFAM" id="SSF54001">
    <property type="entry name" value="Cysteine proteinases"/>
    <property type="match status" value="1"/>
</dbReference>
<dbReference type="HOGENOM" id="CLU_018185_0_0_1"/>
<keyword evidence="7" id="KW-1185">Reference proteome</keyword>
<evidence type="ECO:0000259" key="5">
    <source>
        <dbReference type="Pfam" id="PF02902"/>
    </source>
</evidence>
<sequence>MQDLFARFADQQTDPRHRTRSKPFLFQRAIESRIYVPNLSPLTLVPALFKPATQPHDTSTSTTGQPKAKTSRHNTASETDIQDKSVSSEKTKSMRHRTSETPERFRGQDPENTKEGNGEGHSHSKDAQSSLALTSDDENTDLEMRYSTPPPISTEDQSLGPVSPDNLLRDGSADIPTNEGQEDSKSALGDFYALPADFGEDDNDGGSFSDSNSNNLFDSSHDDIPQLPPFSNKTPRRLFLPQHNIANLPTIAEESLASPPVSIFSSSTESPLAMGSKVLVSRGAVSHKKRSLSTSDIFTPPPKRRFHELGSDNSQLPILMPAPSNTCAANVGLADLVDSMHRLEPGGLLNDFIINTMAHRLASKEVGIVDSFMIANRTRTSSARLKLQNTMSRNRVLIFVNHDFHWVLFLWKSVDGVLQEYNSLPGSRGVLSDSYKLVADFLRWVHNNSEMAIHLESPACPSQPNGYDCRVYSIRFAECLASGRAIPSVVDESLGRKCLRNALLVTWDAALHPSEISNIGCPVTQSHDDKAIQLQNYHSRKSHFQKLLAPAASIYATSTVSLTALRRIADHEDRAIQKSIQAGIIDSIHVSHLEALSSAIGAASKATTLLETSRGWKKIKAKMEDLLSSFAEMAAPGDVSALPEPDRARYRNVDIIKNAADNMSEHWDACQESSQGFAAAREVAKAHFLSTRVQLIILSYAVRSTRWDFARVSIAAKVHKEMILEIK</sequence>
<dbReference type="Gene3D" id="3.40.395.10">
    <property type="entry name" value="Adenoviral Proteinase, Chain A"/>
    <property type="match status" value="1"/>
</dbReference>
<keyword evidence="3" id="KW-0378">Hydrolase</keyword>
<evidence type="ECO:0000256" key="2">
    <source>
        <dbReference type="ARBA" id="ARBA00022670"/>
    </source>
</evidence>
<evidence type="ECO:0000313" key="7">
    <source>
        <dbReference type="Proteomes" id="UP000027238"/>
    </source>
</evidence>
<reference evidence="7" key="1">
    <citation type="journal article" date="2014" name="Genome Announc.">
        <title>Draft genome sequence of Colletotrichum sublineola, a destructive pathogen of cultivated sorghum.</title>
        <authorList>
            <person name="Baroncelli R."/>
            <person name="Sanz-Martin J.M."/>
            <person name="Rech G.E."/>
            <person name="Sukno S.A."/>
            <person name="Thon M.R."/>
        </authorList>
    </citation>
    <scope>NUCLEOTIDE SEQUENCE [LARGE SCALE GENOMIC DNA]</scope>
    <source>
        <strain evidence="7">TX430BB</strain>
    </source>
</reference>
<evidence type="ECO:0000256" key="1">
    <source>
        <dbReference type="ARBA" id="ARBA00005234"/>
    </source>
</evidence>